<evidence type="ECO:0000313" key="1">
    <source>
        <dbReference type="EMBL" id="MED6159203.1"/>
    </source>
</evidence>
<name>A0ABU6UGH6_9FABA</name>
<reference evidence="1 2" key="1">
    <citation type="journal article" date="2023" name="Plants (Basel)">
        <title>Bridging the Gap: Combining Genomics and Transcriptomics Approaches to Understand Stylosanthes scabra, an Orphan Legume from the Brazilian Caatinga.</title>
        <authorList>
            <person name="Ferreira-Neto J.R.C."/>
            <person name="da Silva M.D."/>
            <person name="Binneck E."/>
            <person name="de Melo N.F."/>
            <person name="da Silva R.H."/>
            <person name="de Melo A.L.T.M."/>
            <person name="Pandolfi V."/>
            <person name="Bustamante F.O."/>
            <person name="Brasileiro-Vidal A.C."/>
            <person name="Benko-Iseppon A.M."/>
        </authorList>
    </citation>
    <scope>NUCLEOTIDE SEQUENCE [LARGE SCALE GENOMIC DNA]</scope>
    <source>
        <tissue evidence="1">Leaves</tissue>
    </source>
</reference>
<gene>
    <name evidence="1" type="ORF">PIB30_040140</name>
</gene>
<dbReference type="Proteomes" id="UP001341840">
    <property type="component" value="Unassembled WGS sequence"/>
</dbReference>
<proteinExistence type="predicted"/>
<evidence type="ECO:0000313" key="2">
    <source>
        <dbReference type="Proteomes" id="UP001341840"/>
    </source>
</evidence>
<keyword evidence="2" id="KW-1185">Reference proteome</keyword>
<dbReference type="EMBL" id="JASCZI010121044">
    <property type="protein sequence ID" value="MED6159203.1"/>
    <property type="molecule type" value="Genomic_DNA"/>
</dbReference>
<organism evidence="1 2">
    <name type="scientific">Stylosanthes scabra</name>
    <dbReference type="NCBI Taxonomy" id="79078"/>
    <lineage>
        <taxon>Eukaryota</taxon>
        <taxon>Viridiplantae</taxon>
        <taxon>Streptophyta</taxon>
        <taxon>Embryophyta</taxon>
        <taxon>Tracheophyta</taxon>
        <taxon>Spermatophyta</taxon>
        <taxon>Magnoliopsida</taxon>
        <taxon>eudicotyledons</taxon>
        <taxon>Gunneridae</taxon>
        <taxon>Pentapetalae</taxon>
        <taxon>rosids</taxon>
        <taxon>fabids</taxon>
        <taxon>Fabales</taxon>
        <taxon>Fabaceae</taxon>
        <taxon>Papilionoideae</taxon>
        <taxon>50 kb inversion clade</taxon>
        <taxon>dalbergioids sensu lato</taxon>
        <taxon>Dalbergieae</taxon>
        <taxon>Pterocarpus clade</taxon>
        <taxon>Stylosanthes</taxon>
    </lineage>
</organism>
<dbReference type="PROSITE" id="PS51257">
    <property type="entry name" value="PROKAR_LIPOPROTEIN"/>
    <property type="match status" value="1"/>
</dbReference>
<comment type="caution">
    <text evidence="1">The sequence shown here is derived from an EMBL/GenBank/DDBJ whole genome shotgun (WGS) entry which is preliminary data.</text>
</comment>
<accession>A0ABU6UGH6</accession>
<sequence length="146" mass="15961">MRSSSRHCCHITSVVSCVQTSVPSPLVGPDAFSCQSPRHLLLRSRWRCLRSGNLALSAALPLLSSPSPTLYHTFATGHHRMTIPSLIPAPPLPSWLSKKTRSSSLMIDAALYLYLSVADVLIQIEGPPLARTLAKSYRLSLQDTAR</sequence>
<protein>
    <submittedName>
        <fullName evidence="1">Uncharacterized protein</fullName>
    </submittedName>
</protein>